<evidence type="ECO:0008006" key="5">
    <source>
        <dbReference type="Google" id="ProtNLM"/>
    </source>
</evidence>
<evidence type="ECO:0000313" key="3">
    <source>
        <dbReference type="EMBL" id="WPJ95860.1"/>
    </source>
</evidence>
<evidence type="ECO:0000256" key="2">
    <source>
        <dbReference type="SAM" id="MobiDB-lite"/>
    </source>
</evidence>
<keyword evidence="4" id="KW-1185">Reference proteome</keyword>
<keyword evidence="1" id="KW-0175">Coiled coil</keyword>
<accession>A0ABZ0RLI4</accession>
<dbReference type="EMBL" id="CP138858">
    <property type="protein sequence ID" value="WPJ95860.1"/>
    <property type="molecule type" value="Genomic_DNA"/>
</dbReference>
<protein>
    <recommendedName>
        <fullName evidence="5">PA14 domain-containing protein</fullName>
    </recommendedName>
</protein>
<feature type="region of interest" description="Disordered" evidence="2">
    <location>
        <begin position="326"/>
        <end position="345"/>
    </location>
</feature>
<feature type="compositionally biased region" description="Basic and acidic residues" evidence="2">
    <location>
        <begin position="362"/>
        <end position="372"/>
    </location>
</feature>
<dbReference type="Proteomes" id="UP001324993">
    <property type="component" value="Chromosome"/>
</dbReference>
<feature type="compositionally biased region" description="Polar residues" evidence="2">
    <location>
        <begin position="336"/>
        <end position="345"/>
    </location>
</feature>
<reference evidence="3 4" key="1">
    <citation type="submission" date="2023-11" db="EMBL/GenBank/DDBJ databases">
        <title>Coraliomargarita sp. nov., isolated from marine algae.</title>
        <authorList>
            <person name="Lee J.K."/>
            <person name="Baek J.H."/>
            <person name="Kim J.M."/>
            <person name="Choi D.G."/>
            <person name="Jeon C.O."/>
        </authorList>
    </citation>
    <scope>NUCLEOTIDE SEQUENCE [LARGE SCALE GENOMIC DNA]</scope>
    <source>
        <strain evidence="3 4">J2-16</strain>
    </source>
</reference>
<gene>
    <name evidence="3" type="ORF">SH580_20805</name>
</gene>
<feature type="region of interest" description="Disordered" evidence="2">
    <location>
        <begin position="358"/>
        <end position="390"/>
    </location>
</feature>
<organism evidence="3 4">
    <name type="scientific">Coraliomargarita algicola</name>
    <dbReference type="NCBI Taxonomy" id="3092156"/>
    <lineage>
        <taxon>Bacteria</taxon>
        <taxon>Pseudomonadati</taxon>
        <taxon>Verrucomicrobiota</taxon>
        <taxon>Opitutia</taxon>
        <taxon>Puniceicoccales</taxon>
        <taxon>Coraliomargaritaceae</taxon>
        <taxon>Coraliomargarita</taxon>
    </lineage>
</organism>
<feature type="coiled-coil region" evidence="1">
    <location>
        <begin position="55"/>
        <end position="90"/>
    </location>
</feature>
<dbReference type="RefSeq" id="WP_319832736.1">
    <property type="nucleotide sequence ID" value="NZ_CP138858.1"/>
</dbReference>
<name>A0ABZ0RLI4_9BACT</name>
<evidence type="ECO:0000313" key="4">
    <source>
        <dbReference type="Proteomes" id="UP001324993"/>
    </source>
</evidence>
<proteinExistence type="predicted"/>
<sequence length="653" mass="73638">MIALIITLVLSVVAGVVLYFNEDLRQTTFALIEETVNEEGEVVKKVKVERPEPDREQVREIARNQELKKREALKEDARKLRETVIEIEEVVETRKDSLEASDAWDQLAKQAGRLMDQFGKVYYSRSRLSFLNKVPGMQKAYSDLREFSDRHASEMKILALAEAVEDAAAWEALGQARKLVDAIHSAGDLMRRGYQGATYIVDENEKRKMLRYITSILDDLKQLTEEGDAYLRDFEKLLSEGATESSDPTLLGMDTETAKASDESLVNDLPSDEDFEAMKTAELYESIQKMTERFNAAFAENQAAALAELQQMSLEDAKKHVYVPETNTGPDLKEALSQNQPNSSQEFSAFNEALDKAVSSSERMKRQAESRLKTALGKDASDAKQTAEQLRTALSQSATIRAKMSMAASNLGRQDGNLQDLRSLMQESYSNSSAGGAGESDEEGMWKSDDYDAASFIETNRSDSNVKPIRLNQHQIYAQSLPGRRFDMESERKGWIFIDTWYIIGPWDLVRGQEFENPLPPESFVDLDATYQGKSHPVTKKPIELEWRFVQSENLRIKPPDEMNSAVYFAYTEVFSESALDVVVAVASDDRAKLWINDLVVFQDVGLSAWQMDEGFRRVLLKPGYNILLVRLENGPAVTNFSVLMCPFDALTQ</sequence>
<evidence type="ECO:0000256" key="1">
    <source>
        <dbReference type="SAM" id="Coils"/>
    </source>
</evidence>